<dbReference type="InterPro" id="IPR000917">
    <property type="entry name" value="Sulfatase_N"/>
</dbReference>
<dbReference type="HOGENOM" id="CLU_016687_0_0_9"/>
<keyword evidence="4" id="KW-1185">Reference proteome</keyword>
<reference evidence="3 4" key="1">
    <citation type="submission" date="2011-08" db="EMBL/GenBank/DDBJ databases">
        <title>The Genome Sequence of Selenomonas infelix ATCC 43532.</title>
        <authorList>
            <consortium name="The Broad Institute Genome Sequencing Platform"/>
            <person name="Earl A."/>
            <person name="Ward D."/>
            <person name="Feldgarden M."/>
            <person name="Gevers D."/>
            <person name="Izard J."/>
            <person name="Blanton J.M."/>
            <person name="Baranova O.V."/>
            <person name="Dewhirst F.E."/>
            <person name="Young S.K."/>
            <person name="Zeng Q."/>
            <person name="Gargeya S."/>
            <person name="Fitzgerald M."/>
            <person name="Haas B."/>
            <person name="Abouelleil A."/>
            <person name="Alvarado L."/>
            <person name="Arachchi H.M."/>
            <person name="Berlin A."/>
            <person name="Brown A."/>
            <person name="Chapman S.B."/>
            <person name="Chen Z."/>
            <person name="Dunbar C."/>
            <person name="Freedman E."/>
            <person name="Gearin G."/>
            <person name="Gellesch M."/>
            <person name="Goldberg J."/>
            <person name="Griggs A."/>
            <person name="Gujja S."/>
            <person name="Heiman D."/>
            <person name="Howarth C."/>
            <person name="Larson L."/>
            <person name="Lui A."/>
            <person name="MacDonald P.J.P."/>
            <person name="Montmayeur A."/>
            <person name="Murphy C."/>
            <person name="Neiman D."/>
            <person name="Pearson M."/>
            <person name="Priest M."/>
            <person name="Roberts A."/>
            <person name="Saif S."/>
            <person name="Shea T."/>
            <person name="Shenoy N."/>
            <person name="Sisk P."/>
            <person name="Stolte C."/>
            <person name="Sykes S."/>
            <person name="Wortman J."/>
            <person name="Nusbaum C."/>
            <person name="Birren B."/>
        </authorList>
    </citation>
    <scope>NUCLEOTIDE SEQUENCE [LARGE SCALE GENOMIC DNA]</scope>
    <source>
        <strain evidence="3 4">ATCC 43532</strain>
    </source>
</reference>
<accession>G5GNP2</accession>
<dbReference type="Gene3D" id="3.40.720.10">
    <property type="entry name" value="Alkaline Phosphatase, subunit A"/>
    <property type="match status" value="1"/>
</dbReference>
<evidence type="ECO:0000313" key="3">
    <source>
        <dbReference type="EMBL" id="EHG21579.1"/>
    </source>
</evidence>
<dbReference type="InterPro" id="IPR050738">
    <property type="entry name" value="Sulfatase"/>
</dbReference>
<feature type="domain" description="Sulfatase N-terminal" evidence="2">
    <location>
        <begin position="311"/>
        <end position="595"/>
    </location>
</feature>
<comment type="caution">
    <text evidence="3">The sequence shown here is derived from an EMBL/GenBank/DDBJ whole genome shotgun (WGS) entry which is preliminary data.</text>
</comment>
<dbReference type="InterPro" id="IPR017850">
    <property type="entry name" value="Alkaline_phosphatase_core_sf"/>
</dbReference>
<dbReference type="AlphaFoldDB" id="G5GNP2"/>
<dbReference type="Proteomes" id="UP000004129">
    <property type="component" value="Unassembled WGS sequence"/>
</dbReference>
<dbReference type="EMBL" id="ACZM01000007">
    <property type="protein sequence ID" value="EHG21579.1"/>
    <property type="molecule type" value="Genomic_DNA"/>
</dbReference>
<dbReference type="eggNOG" id="COG3119">
    <property type="taxonomic scope" value="Bacteria"/>
</dbReference>
<dbReference type="GO" id="GO:0004065">
    <property type="term" value="F:arylsulfatase activity"/>
    <property type="evidence" value="ECO:0007669"/>
    <property type="project" value="TreeGrafter"/>
</dbReference>
<protein>
    <recommendedName>
        <fullName evidence="2">Sulfatase N-terminal domain-containing protein</fullName>
    </recommendedName>
</protein>
<evidence type="ECO:0000313" key="4">
    <source>
        <dbReference type="Proteomes" id="UP000004129"/>
    </source>
</evidence>
<dbReference type="RefSeq" id="WP_006692446.1">
    <property type="nucleotide sequence ID" value="NZ_JH376798.1"/>
</dbReference>
<evidence type="ECO:0000259" key="2">
    <source>
        <dbReference type="Pfam" id="PF00884"/>
    </source>
</evidence>
<sequence length="717" mass="79898">MQDDFAVFWCNDTHSSALFYDLLARAERRAFDDDFLAVLAAYRAAAPESERADIFAAYYLLHHAETEAACVCAERAYARRPVNYEIWKLLAAIYAQLDRPVDALAMHGYAYGLYLAPEIPTDLLQRGGTEGLSRLSAAVGLGMGAPMVQTRAILTAGNDLQFIPDAFVGEYLPLPPPEGRARHWVGAYVEGGFLSDKSALIEQVRHTEMFVDRMQRDFPFQLQRAQEVRGAVRIDVPAGAEVVLPVAGTEHLQELRFTSEYTAPAAAYLGKWAFSHFRLAETTTLTPTSDAPYAVGTPIRLGHSPLRRKLVLNILVDGLSWNVARTRFPECMPNIARFFARGTIFDQHFSTSECTFPALPVIETGRWPHHTQVFNERNSHGMSPAIRTLSECMLDLGYYAAAPMATSDSVYCGAMRGYDMLNVTSWKQPSAEAVDRAIMQIEALDEADQFLFLHISDVHPWNAKGLKFLPRVETHLPLSDRLFELDERIASVRLPRLTIYQEQFWQSLRHVDRNIGYLLSYIEEHFTADEYIVSLYSDHGNSVFSAPKGGVIDVIGEDSARTAWMMRGAGIPQGVTADELTSIADIYATLGALTGFPVAADIDGNLPAVFGGTARDAVPSISIYPGQTCKLALRTHDYTLRVETREVVDEDGTVDFAGAAAAIYPRAHELEEGYELDSPELRAFFYPRAREIVRTIANNGEFWPAMRAARPQWFGKE</sequence>
<evidence type="ECO:0000256" key="1">
    <source>
        <dbReference type="ARBA" id="ARBA00008779"/>
    </source>
</evidence>
<dbReference type="SUPFAM" id="SSF53649">
    <property type="entry name" value="Alkaline phosphatase-like"/>
    <property type="match status" value="1"/>
</dbReference>
<dbReference type="PANTHER" id="PTHR42693">
    <property type="entry name" value="ARYLSULFATASE FAMILY MEMBER"/>
    <property type="match status" value="1"/>
</dbReference>
<dbReference type="STRING" id="679201.HMPREF9334_00996"/>
<dbReference type="InterPro" id="IPR011990">
    <property type="entry name" value="TPR-like_helical_dom_sf"/>
</dbReference>
<dbReference type="OrthoDB" id="1667137at2"/>
<dbReference type="PATRIC" id="fig|679201.3.peg.1009"/>
<comment type="similarity">
    <text evidence="1">Belongs to the sulfatase family.</text>
</comment>
<dbReference type="SUPFAM" id="SSF48452">
    <property type="entry name" value="TPR-like"/>
    <property type="match status" value="1"/>
</dbReference>
<dbReference type="PANTHER" id="PTHR42693:SF33">
    <property type="entry name" value="ARYLSULFATASE"/>
    <property type="match status" value="1"/>
</dbReference>
<gene>
    <name evidence="3" type="ORF">HMPREF9334_00996</name>
</gene>
<name>G5GNP2_9FIRM</name>
<dbReference type="Pfam" id="PF00884">
    <property type="entry name" value="Sulfatase"/>
    <property type="match status" value="1"/>
</dbReference>
<proteinExistence type="inferred from homology"/>
<organism evidence="3 4">
    <name type="scientific">Selenomonas infelix ATCC 43532</name>
    <dbReference type="NCBI Taxonomy" id="679201"/>
    <lineage>
        <taxon>Bacteria</taxon>
        <taxon>Bacillati</taxon>
        <taxon>Bacillota</taxon>
        <taxon>Negativicutes</taxon>
        <taxon>Selenomonadales</taxon>
        <taxon>Selenomonadaceae</taxon>
        <taxon>Selenomonas</taxon>
    </lineage>
</organism>